<protein>
    <submittedName>
        <fullName evidence="9">Oligopeptide transport system permease protein</fullName>
    </submittedName>
</protein>
<dbReference type="PANTHER" id="PTHR43386">
    <property type="entry name" value="OLIGOPEPTIDE TRANSPORT SYSTEM PERMEASE PROTEIN APPC"/>
    <property type="match status" value="1"/>
</dbReference>
<keyword evidence="2 7" id="KW-0813">Transport</keyword>
<keyword evidence="5 7" id="KW-1133">Transmembrane helix</keyword>
<comment type="subcellular location">
    <subcellularLocation>
        <location evidence="1 7">Cell membrane</location>
        <topology evidence="1 7">Multi-pass membrane protein</topology>
    </subcellularLocation>
</comment>
<dbReference type="Gene3D" id="1.10.3720.10">
    <property type="entry name" value="MetI-like"/>
    <property type="match status" value="1"/>
</dbReference>
<keyword evidence="4 7" id="KW-0812">Transmembrane</keyword>
<accession>A0A1H5BDM8</accession>
<feature type="domain" description="ABC transmembrane type-1" evidence="8">
    <location>
        <begin position="121"/>
        <end position="311"/>
    </location>
</feature>
<name>A0A1H5BDM8_RHOJO</name>
<feature type="transmembrane region" description="Helical" evidence="7">
    <location>
        <begin position="160"/>
        <end position="179"/>
    </location>
</feature>
<feature type="transmembrane region" description="Helical" evidence="7">
    <location>
        <begin position="125"/>
        <end position="148"/>
    </location>
</feature>
<evidence type="ECO:0000256" key="5">
    <source>
        <dbReference type="ARBA" id="ARBA00022989"/>
    </source>
</evidence>
<dbReference type="CDD" id="cd06261">
    <property type="entry name" value="TM_PBP2"/>
    <property type="match status" value="1"/>
</dbReference>
<dbReference type="AlphaFoldDB" id="A0A1H5BDM8"/>
<comment type="similarity">
    <text evidence="7">Belongs to the binding-protein-dependent transport system permease family.</text>
</comment>
<dbReference type="InterPro" id="IPR050366">
    <property type="entry name" value="BP-dependent_transpt_permease"/>
</dbReference>
<dbReference type="Pfam" id="PF12911">
    <property type="entry name" value="OppC_N"/>
    <property type="match status" value="1"/>
</dbReference>
<dbReference type="GO" id="GO:0005886">
    <property type="term" value="C:plasma membrane"/>
    <property type="evidence" value="ECO:0007669"/>
    <property type="project" value="UniProtKB-SubCell"/>
</dbReference>
<evidence type="ECO:0000256" key="4">
    <source>
        <dbReference type="ARBA" id="ARBA00022692"/>
    </source>
</evidence>
<dbReference type="Proteomes" id="UP000183407">
    <property type="component" value="Unassembled WGS sequence"/>
</dbReference>
<dbReference type="RefSeq" id="WP_073368761.1">
    <property type="nucleotide sequence ID" value="NZ_FNTL01000004.1"/>
</dbReference>
<evidence type="ECO:0000256" key="2">
    <source>
        <dbReference type="ARBA" id="ARBA00022448"/>
    </source>
</evidence>
<dbReference type="InterPro" id="IPR035906">
    <property type="entry name" value="MetI-like_sf"/>
</dbReference>
<evidence type="ECO:0000256" key="7">
    <source>
        <dbReference type="RuleBase" id="RU363032"/>
    </source>
</evidence>
<feature type="transmembrane region" description="Helical" evidence="7">
    <location>
        <begin position="239"/>
        <end position="257"/>
    </location>
</feature>
<keyword evidence="6 7" id="KW-0472">Membrane</keyword>
<sequence>MSEKLEKDESAPLGDRKTRQAHFVAPEEVAAPGEIDAVHIDQPPTSMWSDAWRDLRKRPLFLVASVIIVVVIAVAAFPGLFTSTDPRFCDLAFSMQGPSAGHWFGFDKQGCDIYSRTIYGARASVLVGVGVTSIVLVVGVVFGAVAGFYGGWADSLLSRVADIFFGIPLILAAIVLMQLFADRTIWTLIVVLALFGWPQMARIARGSVISAKNNDYVMASRALGVSNVRTLVRHVLPNSLAPIIVIATISLGIYIVAEATLSFLGIGLPSTEISWGGDISTAQVTLRQGSPILFYPATALAITVLGFIMMGDALRDALDPKARKR</sequence>
<feature type="transmembrane region" description="Helical" evidence="7">
    <location>
        <begin position="292"/>
        <end position="314"/>
    </location>
</feature>
<evidence type="ECO:0000256" key="6">
    <source>
        <dbReference type="ARBA" id="ARBA00023136"/>
    </source>
</evidence>
<reference evidence="10" key="1">
    <citation type="submission" date="2016-10" db="EMBL/GenBank/DDBJ databases">
        <authorList>
            <person name="Varghese N."/>
        </authorList>
    </citation>
    <scope>NUCLEOTIDE SEQUENCE [LARGE SCALE GENOMIC DNA]</scope>
    <source>
        <strain evidence="10">DSM 44719</strain>
    </source>
</reference>
<organism evidence="9 10">
    <name type="scientific">Rhodococcus jostii</name>
    <dbReference type="NCBI Taxonomy" id="132919"/>
    <lineage>
        <taxon>Bacteria</taxon>
        <taxon>Bacillati</taxon>
        <taxon>Actinomycetota</taxon>
        <taxon>Actinomycetes</taxon>
        <taxon>Mycobacteriales</taxon>
        <taxon>Nocardiaceae</taxon>
        <taxon>Rhodococcus</taxon>
    </lineage>
</organism>
<feature type="transmembrane region" description="Helical" evidence="7">
    <location>
        <begin position="185"/>
        <end position="204"/>
    </location>
</feature>
<feature type="transmembrane region" description="Helical" evidence="7">
    <location>
        <begin position="60"/>
        <end position="81"/>
    </location>
</feature>
<dbReference type="SUPFAM" id="SSF161098">
    <property type="entry name" value="MetI-like"/>
    <property type="match status" value="1"/>
</dbReference>
<evidence type="ECO:0000313" key="9">
    <source>
        <dbReference type="EMBL" id="SED52709.1"/>
    </source>
</evidence>
<dbReference type="PROSITE" id="PS50928">
    <property type="entry name" value="ABC_TM1"/>
    <property type="match status" value="1"/>
</dbReference>
<evidence type="ECO:0000256" key="1">
    <source>
        <dbReference type="ARBA" id="ARBA00004651"/>
    </source>
</evidence>
<gene>
    <name evidence="9" type="ORF">SAMN04490220_4743</name>
</gene>
<evidence type="ECO:0000259" key="8">
    <source>
        <dbReference type="PROSITE" id="PS50928"/>
    </source>
</evidence>
<proteinExistence type="inferred from homology"/>
<evidence type="ECO:0000256" key="3">
    <source>
        <dbReference type="ARBA" id="ARBA00022475"/>
    </source>
</evidence>
<dbReference type="PANTHER" id="PTHR43386:SF6">
    <property type="entry name" value="ABC TRANSPORTER PERMEASE PROTEIN"/>
    <property type="match status" value="1"/>
</dbReference>
<dbReference type="GO" id="GO:0055085">
    <property type="term" value="P:transmembrane transport"/>
    <property type="evidence" value="ECO:0007669"/>
    <property type="project" value="InterPro"/>
</dbReference>
<dbReference type="InterPro" id="IPR000515">
    <property type="entry name" value="MetI-like"/>
</dbReference>
<dbReference type="Pfam" id="PF00528">
    <property type="entry name" value="BPD_transp_1"/>
    <property type="match status" value="1"/>
</dbReference>
<dbReference type="InterPro" id="IPR025966">
    <property type="entry name" value="OppC_N"/>
</dbReference>
<dbReference type="OrthoDB" id="9812701at2"/>
<evidence type="ECO:0000313" key="10">
    <source>
        <dbReference type="Proteomes" id="UP000183407"/>
    </source>
</evidence>
<keyword evidence="3" id="KW-1003">Cell membrane</keyword>
<dbReference type="EMBL" id="FNTL01000004">
    <property type="protein sequence ID" value="SED52709.1"/>
    <property type="molecule type" value="Genomic_DNA"/>
</dbReference>